<feature type="non-terminal residue" evidence="1">
    <location>
        <position position="1"/>
    </location>
</feature>
<accession>X1ARX7</accession>
<dbReference type="AlphaFoldDB" id="X1ARX7"/>
<proteinExistence type="predicted"/>
<comment type="caution">
    <text evidence="1">The sequence shown here is derived from an EMBL/GenBank/DDBJ whole genome shotgun (WGS) entry which is preliminary data.</text>
</comment>
<sequence length="30" mass="3586">HQYLTEDDLEYIEKTFNKIISTKLGNKKES</sequence>
<protein>
    <submittedName>
        <fullName evidence="1">Uncharacterized protein</fullName>
    </submittedName>
</protein>
<reference evidence="1" key="1">
    <citation type="journal article" date="2014" name="Front. Microbiol.">
        <title>High frequency of phylogenetically diverse reductive dehalogenase-homologous genes in deep subseafloor sedimentary metagenomes.</title>
        <authorList>
            <person name="Kawai M."/>
            <person name="Futagami T."/>
            <person name="Toyoda A."/>
            <person name="Takaki Y."/>
            <person name="Nishi S."/>
            <person name="Hori S."/>
            <person name="Arai W."/>
            <person name="Tsubouchi T."/>
            <person name="Morono Y."/>
            <person name="Uchiyama I."/>
            <person name="Ito T."/>
            <person name="Fujiyama A."/>
            <person name="Inagaki F."/>
            <person name="Takami H."/>
        </authorList>
    </citation>
    <scope>NUCLEOTIDE SEQUENCE</scope>
    <source>
        <strain evidence="1">Expedition CK06-06</strain>
    </source>
</reference>
<organism evidence="1">
    <name type="scientific">marine sediment metagenome</name>
    <dbReference type="NCBI Taxonomy" id="412755"/>
    <lineage>
        <taxon>unclassified sequences</taxon>
        <taxon>metagenomes</taxon>
        <taxon>ecological metagenomes</taxon>
    </lineage>
</organism>
<evidence type="ECO:0000313" key="1">
    <source>
        <dbReference type="EMBL" id="GAG85604.1"/>
    </source>
</evidence>
<gene>
    <name evidence="1" type="ORF">S01H4_28467</name>
</gene>
<name>X1ARX7_9ZZZZ</name>
<dbReference type="EMBL" id="BART01014163">
    <property type="protein sequence ID" value="GAG85604.1"/>
    <property type="molecule type" value="Genomic_DNA"/>
</dbReference>